<dbReference type="InterPro" id="IPR036366">
    <property type="entry name" value="PGBDSf"/>
</dbReference>
<sequence length="340" mass="38816">MKQSNFITSLISLVLLSLSVKADFILSPARGMNDSTSVTLFHTDSSAVAHFIQSNQLQAPLADQFRQFYNDRQYQHAWVIEDGLSEQAQMLLNLYNQFIYYSGDSSLTHRELLAQTGLLQSEGPNKPLQSYSEVELQLTNFFIAFLARAYAGKIDPSNLQWHIPRKKIRIAALLKKFASSEDAITDNWLPISKAYLDMRAHVLRLKSFEQEQWKEISLVKRKMLQVGDTAQIIKTIKSRLIMLGDLKTGDTTSIYNQNLISAVEGFQNRHGLSVDAIIGPEFIQAVNIPIQAKLEQMLINMERMRWMPVYTEKKTVVVNIPEFKLHVFQDGDEVLNRMSS</sequence>
<dbReference type="Pfam" id="PF01471">
    <property type="entry name" value="PG_binding_1"/>
    <property type="match status" value="1"/>
</dbReference>
<evidence type="ECO:0000313" key="4">
    <source>
        <dbReference type="Proteomes" id="UP000594759"/>
    </source>
</evidence>
<dbReference type="RefSeq" id="WP_196100050.1">
    <property type="nucleotide sequence ID" value="NZ_CP064939.1"/>
</dbReference>
<dbReference type="AlphaFoldDB" id="A0A7S9Q0B9"/>
<dbReference type="InterPro" id="IPR052905">
    <property type="entry name" value="LD-transpeptidase_YkuD-like"/>
</dbReference>
<dbReference type="EMBL" id="CP064939">
    <property type="protein sequence ID" value="QPH40596.1"/>
    <property type="molecule type" value="Genomic_DNA"/>
</dbReference>
<feature type="domain" description="L,D-transpeptidase scaffold" evidence="2">
    <location>
        <begin position="64"/>
        <end position="200"/>
    </location>
</feature>
<dbReference type="KEGG" id="pex:IZT61_04770"/>
<dbReference type="Pfam" id="PF20142">
    <property type="entry name" value="Scaffold"/>
    <property type="match status" value="1"/>
</dbReference>
<evidence type="ECO:0000259" key="2">
    <source>
        <dbReference type="Pfam" id="PF20142"/>
    </source>
</evidence>
<feature type="domain" description="Peptidoglycan binding-like" evidence="1">
    <location>
        <begin position="232"/>
        <end position="285"/>
    </location>
</feature>
<evidence type="ECO:0000259" key="1">
    <source>
        <dbReference type="Pfam" id="PF01471"/>
    </source>
</evidence>
<dbReference type="InterPro" id="IPR036365">
    <property type="entry name" value="PGBD-like_sf"/>
</dbReference>
<proteinExistence type="predicted"/>
<dbReference type="PANTHER" id="PTHR41533">
    <property type="entry name" value="L,D-TRANSPEPTIDASE HI_1667-RELATED"/>
    <property type="match status" value="1"/>
</dbReference>
<keyword evidence="4" id="KW-1185">Reference proteome</keyword>
<name>A0A7S9Q0B9_9SPHI</name>
<evidence type="ECO:0000313" key="3">
    <source>
        <dbReference type="EMBL" id="QPH40596.1"/>
    </source>
</evidence>
<dbReference type="Proteomes" id="UP000594759">
    <property type="component" value="Chromosome"/>
</dbReference>
<gene>
    <name evidence="3" type="ORF">IZT61_04770</name>
</gene>
<accession>A0A7S9Q0B9</accession>
<dbReference type="SUPFAM" id="SSF47090">
    <property type="entry name" value="PGBD-like"/>
    <property type="match status" value="1"/>
</dbReference>
<protein>
    <submittedName>
        <fullName evidence="3">Peptidoglycan-binding protein</fullName>
    </submittedName>
</protein>
<reference evidence="3 4" key="1">
    <citation type="submission" date="2020-11" db="EMBL/GenBank/DDBJ databases">
        <title>Pedobacter endophytica, an endophytic bacteria isolated form Carex pumila.</title>
        <authorList>
            <person name="Peng Y."/>
            <person name="Jiang L."/>
            <person name="Lee J."/>
        </authorList>
    </citation>
    <scope>NUCLEOTIDE SEQUENCE [LARGE SCALE GENOMIC DNA]</scope>
    <source>
        <strain evidence="3 4">JBR3-12</strain>
    </source>
</reference>
<dbReference type="InterPro" id="IPR045380">
    <property type="entry name" value="LD_TPept_scaffold_dom"/>
</dbReference>
<dbReference type="Gene3D" id="1.10.101.10">
    <property type="entry name" value="PGBD-like superfamily/PGBD"/>
    <property type="match status" value="1"/>
</dbReference>
<organism evidence="3 4">
    <name type="scientific">Pedobacter endophyticus</name>
    <dbReference type="NCBI Taxonomy" id="2789740"/>
    <lineage>
        <taxon>Bacteria</taxon>
        <taxon>Pseudomonadati</taxon>
        <taxon>Bacteroidota</taxon>
        <taxon>Sphingobacteriia</taxon>
        <taxon>Sphingobacteriales</taxon>
        <taxon>Sphingobacteriaceae</taxon>
        <taxon>Pedobacter</taxon>
    </lineage>
</organism>
<dbReference type="PANTHER" id="PTHR41533:SF1">
    <property type="entry name" value="L,D-TRANSPEPTIDASE YCBB-RELATED"/>
    <property type="match status" value="1"/>
</dbReference>
<dbReference type="InterPro" id="IPR002477">
    <property type="entry name" value="Peptidoglycan-bd-like"/>
</dbReference>